<reference evidence="3" key="1">
    <citation type="journal article" date="2019" name="Int. J. Syst. Evol. Microbiol.">
        <title>The Global Catalogue of Microorganisms (GCM) 10K type strain sequencing project: providing services to taxonomists for standard genome sequencing and annotation.</title>
        <authorList>
            <consortium name="The Broad Institute Genomics Platform"/>
            <consortium name="The Broad Institute Genome Sequencing Center for Infectious Disease"/>
            <person name="Wu L."/>
            <person name="Ma J."/>
        </authorList>
    </citation>
    <scope>NUCLEOTIDE SEQUENCE [LARGE SCALE GENOMIC DNA]</scope>
    <source>
        <strain evidence="3">DFY41</strain>
    </source>
</reference>
<comment type="caution">
    <text evidence="2">The sequence shown here is derived from an EMBL/GenBank/DDBJ whole genome shotgun (WGS) entry which is preliminary data.</text>
</comment>
<protein>
    <submittedName>
        <fullName evidence="2">Uncharacterized protein</fullName>
    </submittedName>
</protein>
<name>A0ABW0BEP2_9ACTN</name>
<evidence type="ECO:0000313" key="3">
    <source>
        <dbReference type="Proteomes" id="UP001596087"/>
    </source>
</evidence>
<feature type="transmembrane region" description="Helical" evidence="1">
    <location>
        <begin position="22"/>
        <end position="41"/>
    </location>
</feature>
<keyword evidence="1" id="KW-0812">Transmembrane</keyword>
<proteinExistence type="predicted"/>
<keyword evidence="1" id="KW-0472">Membrane</keyword>
<keyword evidence="3" id="KW-1185">Reference proteome</keyword>
<organism evidence="2 3">
    <name type="scientific">Nocardioides taihuensis</name>
    <dbReference type="NCBI Taxonomy" id="1835606"/>
    <lineage>
        <taxon>Bacteria</taxon>
        <taxon>Bacillati</taxon>
        <taxon>Actinomycetota</taxon>
        <taxon>Actinomycetes</taxon>
        <taxon>Propionibacteriales</taxon>
        <taxon>Nocardioidaceae</taxon>
        <taxon>Nocardioides</taxon>
    </lineage>
</organism>
<dbReference type="Proteomes" id="UP001596087">
    <property type="component" value="Unassembled WGS sequence"/>
</dbReference>
<dbReference type="RefSeq" id="WP_378587101.1">
    <property type="nucleotide sequence ID" value="NZ_JBHSKD010000004.1"/>
</dbReference>
<dbReference type="EMBL" id="JBHSKD010000004">
    <property type="protein sequence ID" value="MFC5175784.1"/>
    <property type="molecule type" value="Genomic_DNA"/>
</dbReference>
<evidence type="ECO:0000313" key="2">
    <source>
        <dbReference type="EMBL" id="MFC5175784.1"/>
    </source>
</evidence>
<keyword evidence="1" id="KW-1133">Transmembrane helix</keyword>
<gene>
    <name evidence="2" type="ORF">ACFPGP_03810</name>
</gene>
<evidence type="ECO:0000256" key="1">
    <source>
        <dbReference type="SAM" id="Phobius"/>
    </source>
</evidence>
<sequence>MTTTPDLEGHPRFWAVAGRPRLPAAVTAWTVTFTAVLVLVVRSRRRHR</sequence>
<accession>A0ABW0BEP2</accession>